<organism evidence="1 2">
    <name type="scientific">Microtetraspora malaysiensis</name>
    <dbReference type="NCBI Taxonomy" id="161358"/>
    <lineage>
        <taxon>Bacteria</taxon>
        <taxon>Bacillati</taxon>
        <taxon>Actinomycetota</taxon>
        <taxon>Actinomycetes</taxon>
        <taxon>Streptosporangiales</taxon>
        <taxon>Streptosporangiaceae</taxon>
        <taxon>Microtetraspora</taxon>
    </lineage>
</organism>
<proteinExistence type="predicted"/>
<dbReference type="Gene3D" id="1.25.10.10">
    <property type="entry name" value="Leucine-rich Repeat Variant"/>
    <property type="match status" value="1"/>
</dbReference>
<accession>A0ABW6T4N0</accession>
<dbReference type="InterPro" id="IPR016024">
    <property type="entry name" value="ARM-type_fold"/>
</dbReference>
<dbReference type="EMBL" id="JBIASD010000072">
    <property type="protein sequence ID" value="MFF3672183.1"/>
    <property type="molecule type" value="Genomic_DNA"/>
</dbReference>
<name>A0ABW6T4N0_9ACTN</name>
<comment type="caution">
    <text evidence="1">The sequence shown here is derived from an EMBL/GenBank/DDBJ whole genome shotgun (WGS) entry which is preliminary data.</text>
</comment>
<keyword evidence="2" id="KW-1185">Reference proteome</keyword>
<dbReference type="RefSeq" id="WP_387418345.1">
    <property type="nucleotide sequence ID" value="NZ_JBIASD010000072.1"/>
</dbReference>
<gene>
    <name evidence="1" type="ORF">ACFYXI_42490</name>
</gene>
<dbReference type="SUPFAM" id="SSF48371">
    <property type="entry name" value="ARM repeat"/>
    <property type="match status" value="1"/>
</dbReference>
<protein>
    <submittedName>
        <fullName evidence="1">HEAT repeat domain-containing protein</fullName>
    </submittedName>
</protein>
<dbReference type="InterPro" id="IPR011989">
    <property type="entry name" value="ARM-like"/>
</dbReference>
<reference evidence="1 2" key="1">
    <citation type="submission" date="2024-10" db="EMBL/GenBank/DDBJ databases">
        <title>The Natural Products Discovery Center: Release of the First 8490 Sequenced Strains for Exploring Actinobacteria Biosynthetic Diversity.</title>
        <authorList>
            <person name="Kalkreuter E."/>
            <person name="Kautsar S.A."/>
            <person name="Yang D."/>
            <person name="Bader C.D."/>
            <person name="Teijaro C.N."/>
            <person name="Fluegel L."/>
            <person name="Davis C.M."/>
            <person name="Simpson J.R."/>
            <person name="Lauterbach L."/>
            <person name="Steele A.D."/>
            <person name="Gui C."/>
            <person name="Meng S."/>
            <person name="Li G."/>
            <person name="Viehrig K."/>
            <person name="Ye F."/>
            <person name="Su P."/>
            <person name="Kiefer A.F."/>
            <person name="Nichols A."/>
            <person name="Cepeda A.J."/>
            <person name="Yan W."/>
            <person name="Fan B."/>
            <person name="Jiang Y."/>
            <person name="Adhikari A."/>
            <person name="Zheng C.-J."/>
            <person name="Schuster L."/>
            <person name="Cowan T.M."/>
            <person name="Smanski M.J."/>
            <person name="Chevrette M.G."/>
            <person name="De Carvalho L.P.S."/>
            <person name="Shen B."/>
        </authorList>
    </citation>
    <scope>NUCLEOTIDE SEQUENCE [LARGE SCALE GENOMIC DNA]</scope>
    <source>
        <strain evidence="1 2">NPDC002173</strain>
    </source>
</reference>
<sequence length="405" mass="43982">MTGVKGFRARRIWPLTRAKSFVDVVPGLVAGVEAGRRHALQDLCVILANVVTHDELAEHALDALASGRPTLWLDLDPMLRHPWYGYSSPVARRTISAVREPANPLAVALRACSSDGHRRERAVRDAAMRTDPQLLPVLLIRAADWVEEVRAAALETLAPALTDVATSDLLALVPVAVRLGDRRRGASALAAVRAALLGADDEMLATMRGCADLRARRFAYDTSLDAGRLRESDLMAAALGEADIVSRIRCAEEIDRMDRPDLLERLLAGRSSRVRAVALTGLVRLGRPEHGSRFLGDASSMTRLTAQWAVRRAGGDPAHIYRRLLAGRPGAEVRNLIAGLADCGGRADADLVRPYLTDPRPRVRAEAVRTLHRLGAPMNEFIALLSDPSPAVVRRAAAALRGSRW</sequence>
<evidence type="ECO:0000313" key="1">
    <source>
        <dbReference type="EMBL" id="MFF3672183.1"/>
    </source>
</evidence>
<dbReference type="Proteomes" id="UP001602013">
    <property type="component" value="Unassembled WGS sequence"/>
</dbReference>
<evidence type="ECO:0000313" key="2">
    <source>
        <dbReference type="Proteomes" id="UP001602013"/>
    </source>
</evidence>
<dbReference type="Pfam" id="PF13646">
    <property type="entry name" value="HEAT_2"/>
    <property type="match status" value="1"/>
</dbReference>